<dbReference type="Proteomes" id="UP001482513">
    <property type="component" value="Unassembled WGS sequence"/>
</dbReference>
<organism evidence="3 4">
    <name type="scientific">Leptolyngbya subtilissima DQ-A4</name>
    <dbReference type="NCBI Taxonomy" id="2933933"/>
    <lineage>
        <taxon>Bacteria</taxon>
        <taxon>Bacillati</taxon>
        <taxon>Cyanobacteriota</taxon>
        <taxon>Cyanophyceae</taxon>
        <taxon>Leptolyngbyales</taxon>
        <taxon>Leptolyngbyaceae</taxon>
        <taxon>Leptolyngbya group</taxon>
        <taxon>Leptolyngbya</taxon>
    </lineage>
</organism>
<reference evidence="3 4" key="1">
    <citation type="submission" date="2022-04" db="EMBL/GenBank/DDBJ databases">
        <title>Positive selection, recombination, and allopatry shape intraspecific diversity of widespread and dominant cyanobacteria.</title>
        <authorList>
            <person name="Wei J."/>
            <person name="Shu W."/>
            <person name="Hu C."/>
        </authorList>
    </citation>
    <scope>NUCLEOTIDE SEQUENCE [LARGE SCALE GENOMIC DNA]</scope>
    <source>
        <strain evidence="3 4">DQ-A4</strain>
    </source>
</reference>
<name>A0ABV0KC33_9CYAN</name>
<feature type="coiled-coil region" evidence="1">
    <location>
        <begin position="4"/>
        <end position="61"/>
    </location>
</feature>
<keyword evidence="1" id="KW-0175">Coiled coil</keyword>
<comment type="caution">
    <text evidence="3">The sequence shown here is derived from an EMBL/GenBank/DDBJ whole genome shotgun (WGS) entry which is preliminary data.</text>
</comment>
<evidence type="ECO:0000313" key="3">
    <source>
        <dbReference type="EMBL" id="MEP0950116.1"/>
    </source>
</evidence>
<accession>A0ABV0KC33</accession>
<dbReference type="Pfam" id="PF19995">
    <property type="entry name" value="iSTAND"/>
    <property type="match status" value="1"/>
</dbReference>
<dbReference type="InterPro" id="IPR045475">
    <property type="entry name" value="iSTAND"/>
</dbReference>
<protein>
    <recommendedName>
        <fullName evidence="2">Inactive STAND domain-containing protein</fullName>
    </recommendedName>
</protein>
<evidence type="ECO:0000256" key="1">
    <source>
        <dbReference type="SAM" id="Coils"/>
    </source>
</evidence>
<dbReference type="EMBL" id="JAMPKX010000020">
    <property type="protein sequence ID" value="MEP0950116.1"/>
    <property type="molecule type" value="Genomic_DNA"/>
</dbReference>
<proteinExistence type="predicted"/>
<evidence type="ECO:0000259" key="2">
    <source>
        <dbReference type="Pfam" id="PF19995"/>
    </source>
</evidence>
<evidence type="ECO:0000313" key="4">
    <source>
        <dbReference type="Proteomes" id="UP001482513"/>
    </source>
</evidence>
<feature type="domain" description="Inactive STAND" evidence="2">
    <location>
        <begin position="76"/>
        <end position="245"/>
    </location>
</feature>
<dbReference type="RefSeq" id="WP_190707461.1">
    <property type="nucleotide sequence ID" value="NZ_JAMPKX010000020.1"/>
</dbReference>
<keyword evidence="4" id="KW-1185">Reference proteome</keyword>
<gene>
    <name evidence="3" type="ORF">NC992_24800</name>
</gene>
<sequence length="332" mass="38168">MDKRERLEKEIAALKARLDRCFEKRLSTNDPETEVKLEELEDKLDADIKQKEQELAQLSDTPLDKNRSVLNLEEGLCSLDFDEPQTIVQDVLRYLNDNEGGAALFMMENCLEMEGSLLLRRVRDLLKSNTSQFFEYPVQFVPTLPANEIAFLKILGSHLGITIEEAAGDEPKKLAQATEAIIKKITTLLRSGTTILIPLANWKSLSLSGQVTFLEWFLNQFWGSLTNAVTEAMQDHSPRVFCVIMVDELIADTCRKFEYFCDFEIFDCGRLLMLPLRCWTKTDVQRWLGNYSSKLNKSERNHLVNYIFGGKDEELPLKVRIELEKAHAQSFF</sequence>